<name>A0A0K1PKG6_9BACT</name>
<accession>A0A0K1PKG6</accession>
<keyword evidence="6" id="KW-1185">Reference proteome</keyword>
<proteinExistence type="inferred from homology"/>
<dbReference type="OrthoDB" id="9806939at2"/>
<evidence type="ECO:0000313" key="5">
    <source>
        <dbReference type="EMBL" id="AKU94020.1"/>
    </source>
</evidence>
<dbReference type="Gene3D" id="2.40.420.20">
    <property type="match status" value="1"/>
</dbReference>
<protein>
    <submittedName>
        <fullName evidence="5">Putative Co/Zn/Cd efflux system membrane fusion protein</fullName>
    </submittedName>
</protein>
<dbReference type="Gene3D" id="2.40.50.100">
    <property type="match status" value="1"/>
</dbReference>
<dbReference type="STRING" id="1391654.AKJ09_00684"/>
<dbReference type="Proteomes" id="UP000064967">
    <property type="component" value="Chromosome"/>
</dbReference>
<dbReference type="RefSeq" id="WP_146645684.1">
    <property type="nucleotide sequence ID" value="NZ_CP012333.1"/>
</dbReference>
<keyword evidence="2" id="KW-0813">Transport</keyword>
<dbReference type="InterPro" id="IPR058649">
    <property type="entry name" value="CzcB_C"/>
</dbReference>
<dbReference type="Pfam" id="PF25975">
    <property type="entry name" value="CzcB_C"/>
    <property type="match status" value="1"/>
</dbReference>
<dbReference type="PANTHER" id="PTHR30097:SF4">
    <property type="entry name" value="SLR6042 PROTEIN"/>
    <property type="match status" value="1"/>
</dbReference>
<evidence type="ECO:0000259" key="4">
    <source>
        <dbReference type="Pfam" id="PF25975"/>
    </source>
</evidence>
<dbReference type="InterPro" id="IPR006143">
    <property type="entry name" value="RND_pump_MFP"/>
</dbReference>
<dbReference type="GO" id="GO:0030313">
    <property type="term" value="C:cell envelope"/>
    <property type="evidence" value="ECO:0007669"/>
    <property type="project" value="TreeGrafter"/>
</dbReference>
<evidence type="ECO:0000259" key="3">
    <source>
        <dbReference type="Pfam" id="PF25973"/>
    </source>
</evidence>
<feature type="domain" description="CzcB-like barrel-sandwich hybrid" evidence="3">
    <location>
        <begin position="88"/>
        <end position="231"/>
    </location>
</feature>
<evidence type="ECO:0000256" key="1">
    <source>
        <dbReference type="ARBA" id="ARBA00009477"/>
    </source>
</evidence>
<gene>
    <name evidence="5" type="ORF">AKJ09_00684</name>
</gene>
<dbReference type="InterPro" id="IPR051909">
    <property type="entry name" value="MFP_Cation_Efflux"/>
</dbReference>
<dbReference type="NCBIfam" id="TIGR01730">
    <property type="entry name" value="RND_mfp"/>
    <property type="match status" value="1"/>
</dbReference>
<dbReference type="SUPFAM" id="SSF111369">
    <property type="entry name" value="HlyD-like secretion proteins"/>
    <property type="match status" value="1"/>
</dbReference>
<dbReference type="PROSITE" id="PS51257">
    <property type="entry name" value="PROKAR_LIPOPROTEIN"/>
    <property type="match status" value="1"/>
</dbReference>
<sequence length="398" mass="41242">MIHRAWFFAPVLLAGASLVACRKDEAHASEATPSTEHDAGAKDPPGLVRVDRALLDQGRITTAPVTRRPLKGDVRVPAETVASENGSAEVGALVAGRVASIDVRDGEAVKRGQVIATIDSPEAARVGADAIRARARFVAATRKHDRQKALETDRATSGLAIDEAFAELETARADVAASRSLLASLGIPEPGNADGALLLRVPLRSPIDGVLVERLTSLGAPVGPEKTLFRVVSNDRVVVEARWTDPSAPAPGVGTKVDLFPRGAGTNRSACKGAVIATLAVVDDKTRAKRVRIAPEGPCPIVTPGSFVDAAFTSEGGDAGAQENGALVVPRSAIIDVRGAPTAFVTAGQSGAFVARVVRLGRVTNEDAAIEDGLAEGDRIATTGAVLLKGELMRAELE</sequence>
<dbReference type="Gene3D" id="2.40.30.170">
    <property type="match status" value="1"/>
</dbReference>
<reference evidence="5 6" key="1">
    <citation type="submission" date="2015-08" db="EMBL/GenBank/DDBJ databases">
        <authorList>
            <person name="Babu N.S."/>
            <person name="Beckwith C.J."/>
            <person name="Beseler K.G."/>
            <person name="Brison A."/>
            <person name="Carone J.V."/>
            <person name="Caskin T.P."/>
            <person name="Diamond M."/>
            <person name="Durham M.E."/>
            <person name="Foxe J.M."/>
            <person name="Go M."/>
            <person name="Henderson B.A."/>
            <person name="Jones I.B."/>
            <person name="McGettigan J.A."/>
            <person name="Micheletti S.J."/>
            <person name="Nasrallah M.E."/>
            <person name="Ortiz D."/>
            <person name="Piller C.R."/>
            <person name="Privatt S.R."/>
            <person name="Schneider S.L."/>
            <person name="Sharp S."/>
            <person name="Smith T.C."/>
            <person name="Stanton J.D."/>
            <person name="Ullery H.E."/>
            <person name="Wilson R.J."/>
            <person name="Serrano M.G."/>
            <person name="Buck G."/>
            <person name="Lee V."/>
            <person name="Wang Y."/>
            <person name="Carvalho R."/>
            <person name="Voegtly L."/>
            <person name="Shi R."/>
            <person name="Duckworth R."/>
            <person name="Johnson A."/>
            <person name="Loviza R."/>
            <person name="Walstead R."/>
            <person name="Shah Z."/>
            <person name="Kiflezghi M."/>
            <person name="Wade K."/>
            <person name="Ball S.L."/>
            <person name="Bradley K.W."/>
            <person name="Asai D.J."/>
            <person name="Bowman C.A."/>
            <person name="Russell D.A."/>
            <person name="Pope W.H."/>
            <person name="Jacobs-Sera D."/>
            <person name="Hendrix R.W."/>
            <person name="Hatfull G.F."/>
        </authorList>
    </citation>
    <scope>NUCLEOTIDE SEQUENCE [LARGE SCALE GENOMIC DNA]</scope>
    <source>
        <strain evidence="5 6">DSM 27648</strain>
    </source>
</reference>
<dbReference type="InterPro" id="IPR058647">
    <property type="entry name" value="BSH_CzcB-like"/>
</dbReference>
<evidence type="ECO:0000256" key="2">
    <source>
        <dbReference type="ARBA" id="ARBA00022448"/>
    </source>
</evidence>
<dbReference type="KEGG" id="llu:AKJ09_00684"/>
<dbReference type="EMBL" id="CP012333">
    <property type="protein sequence ID" value="AKU94020.1"/>
    <property type="molecule type" value="Genomic_DNA"/>
</dbReference>
<dbReference type="AlphaFoldDB" id="A0A0K1PKG6"/>
<dbReference type="Gene3D" id="1.10.287.470">
    <property type="entry name" value="Helix hairpin bin"/>
    <property type="match status" value="1"/>
</dbReference>
<dbReference type="PANTHER" id="PTHR30097">
    <property type="entry name" value="CATION EFFLUX SYSTEM PROTEIN CUSB"/>
    <property type="match status" value="1"/>
</dbReference>
<dbReference type="GO" id="GO:0022857">
    <property type="term" value="F:transmembrane transporter activity"/>
    <property type="evidence" value="ECO:0007669"/>
    <property type="project" value="InterPro"/>
</dbReference>
<comment type="similarity">
    <text evidence="1">Belongs to the membrane fusion protein (MFP) (TC 8.A.1) family.</text>
</comment>
<evidence type="ECO:0000313" key="6">
    <source>
        <dbReference type="Proteomes" id="UP000064967"/>
    </source>
</evidence>
<dbReference type="GO" id="GO:0015679">
    <property type="term" value="P:plasma membrane copper ion transport"/>
    <property type="evidence" value="ECO:0007669"/>
    <property type="project" value="TreeGrafter"/>
</dbReference>
<feature type="domain" description="CzcB-like C-terminal circularly permuted SH3-like" evidence="4">
    <location>
        <begin position="328"/>
        <end position="389"/>
    </location>
</feature>
<dbReference type="Pfam" id="PF25973">
    <property type="entry name" value="BSH_CzcB"/>
    <property type="match status" value="1"/>
</dbReference>
<organism evidence="5 6">
    <name type="scientific">Labilithrix luteola</name>
    <dbReference type="NCBI Taxonomy" id="1391654"/>
    <lineage>
        <taxon>Bacteria</taxon>
        <taxon>Pseudomonadati</taxon>
        <taxon>Myxococcota</taxon>
        <taxon>Polyangia</taxon>
        <taxon>Polyangiales</taxon>
        <taxon>Labilitrichaceae</taxon>
        <taxon>Labilithrix</taxon>
    </lineage>
</organism>
<dbReference type="GO" id="GO:0060003">
    <property type="term" value="P:copper ion export"/>
    <property type="evidence" value="ECO:0007669"/>
    <property type="project" value="TreeGrafter"/>
</dbReference>
<dbReference type="GO" id="GO:0016020">
    <property type="term" value="C:membrane"/>
    <property type="evidence" value="ECO:0007669"/>
    <property type="project" value="InterPro"/>
</dbReference>